<organism evidence="1">
    <name type="scientific">uncultured Microcoleus sp</name>
    <dbReference type="NCBI Taxonomy" id="259945"/>
    <lineage>
        <taxon>Bacteria</taxon>
        <taxon>Bacillati</taxon>
        <taxon>Cyanobacteriota</taxon>
        <taxon>Cyanophyceae</taxon>
        <taxon>Oscillatoriophycideae</taxon>
        <taxon>Oscillatoriales</taxon>
        <taxon>Microcoleaceae</taxon>
        <taxon>Microcoleus</taxon>
        <taxon>environmental samples</taxon>
    </lineage>
</organism>
<dbReference type="EMBL" id="CADCTZ010000636">
    <property type="protein sequence ID" value="CAA9357953.1"/>
    <property type="molecule type" value="Genomic_DNA"/>
</dbReference>
<proteinExistence type="predicted"/>
<dbReference type="AlphaFoldDB" id="A0A6J4MGQ6"/>
<reference evidence="1" key="1">
    <citation type="submission" date="2020-02" db="EMBL/GenBank/DDBJ databases">
        <authorList>
            <person name="Meier V. D."/>
        </authorList>
    </citation>
    <scope>NUCLEOTIDE SEQUENCE</scope>
    <source>
        <strain evidence="1">AVDCRST_MAG84</strain>
    </source>
</reference>
<name>A0A6J4MGQ6_9CYAN</name>
<sequence length="76" mass="8579">MQVVRSYLQGKTSAETTFYNLQTKRVRFAALGFSKIDFEHNAFDSAIRGIESIIYNNIVDSAILFTISVNFHADSV</sequence>
<evidence type="ECO:0000313" key="1">
    <source>
        <dbReference type="EMBL" id="CAA9357953.1"/>
    </source>
</evidence>
<gene>
    <name evidence="1" type="ORF">AVDCRST_MAG84-3270</name>
</gene>
<protein>
    <submittedName>
        <fullName evidence="1">Uncharacterized protein</fullName>
    </submittedName>
</protein>
<accession>A0A6J4MGQ6</accession>